<dbReference type="AlphaFoldDB" id="A0A8S3D6F0"/>
<evidence type="ECO:0000313" key="4">
    <source>
        <dbReference type="Proteomes" id="UP000681720"/>
    </source>
</evidence>
<feature type="non-terminal residue" evidence="3">
    <location>
        <position position="48"/>
    </location>
</feature>
<evidence type="ECO:0000313" key="2">
    <source>
        <dbReference type="EMBL" id="CAF4771877.1"/>
    </source>
</evidence>
<evidence type="ECO:0000256" key="1">
    <source>
        <dbReference type="SAM" id="MobiDB-lite"/>
    </source>
</evidence>
<comment type="caution">
    <text evidence="3">The sequence shown here is derived from an EMBL/GenBank/DDBJ whole genome shotgun (WGS) entry which is preliminary data.</text>
</comment>
<organism evidence="3 4">
    <name type="scientific">Rotaria magnacalcarata</name>
    <dbReference type="NCBI Taxonomy" id="392030"/>
    <lineage>
        <taxon>Eukaryota</taxon>
        <taxon>Metazoa</taxon>
        <taxon>Spiralia</taxon>
        <taxon>Gnathifera</taxon>
        <taxon>Rotifera</taxon>
        <taxon>Eurotatoria</taxon>
        <taxon>Bdelloidea</taxon>
        <taxon>Philodinida</taxon>
        <taxon>Philodinidae</taxon>
        <taxon>Rotaria</taxon>
    </lineage>
</organism>
<dbReference type="EMBL" id="CAJOBH010133843">
    <property type="protein sequence ID" value="CAF4771877.1"/>
    <property type="molecule type" value="Genomic_DNA"/>
</dbReference>
<reference evidence="3" key="1">
    <citation type="submission" date="2021-02" db="EMBL/GenBank/DDBJ databases">
        <authorList>
            <person name="Nowell W R."/>
        </authorList>
    </citation>
    <scope>NUCLEOTIDE SEQUENCE</scope>
</reference>
<accession>A0A8S3D6F0</accession>
<dbReference type="Proteomes" id="UP000681720">
    <property type="component" value="Unassembled WGS sequence"/>
</dbReference>
<protein>
    <submittedName>
        <fullName evidence="3">Uncharacterized protein</fullName>
    </submittedName>
</protein>
<dbReference type="Proteomes" id="UP000681967">
    <property type="component" value="Unassembled WGS sequence"/>
</dbReference>
<gene>
    <name evidence="2" type="ORF">BYL167_LOCUS46947</name>
    <name evidence="3" type="ORF">GIL414_LOCUS56224</name>
</gene>
<proteinExistence type="predicted"/>
<dbReference type="EMBL" id="CAJOBJ010201307">
    <property type="protein sequence ID" value="CAF4984021.1"/>
    <property type="molecule type" value="Genomic_DNA"/>
</dbReference>
<feature type="compositionally biased region" description="Polar residues" evidence="1">
    <location>
        <begin position="1"/>
        <end position="12"/>
    </location>
</feature>
<sequence>METIDSSSNIMKTSEFDQGDSLSLNDQTKSVRHLMEIFEDSSIQKSDQ</sequence>
<evidence type="ECO:0000313" key="3">
    <source>
        <dbReference type="EMBL" id="CAF4984021.1"/>
    </source>
</evidence>
<feature type="region of interest" description="Disordered" evidence="1">
    <location>
        <begin position="1"/>
        <end position="24"/>
    </location>
</feature>
<name>A0A8S3D6F0_9BILA</name>